<dbReference type="GO" id="GO:0005765">
    <property type="term" value="C:lysosomal membrane"/>
    <property type="evidence" value="ECO:0007669"/>
    <property type="project" value="UniProtKB-SubCell"/>
</dbReference>
<comment type="subcellular location">
    <subcellularLocation>
        <location evidence="1">Lysosome membrane</location>
        <topology evidence="1">Multi-pass membrane protein</topology>
    </subcellularLocation>
    <subcellularLocation>
        <location evidence="11">Membrane</location>
        <topology evidence="11">Multi-pass membrane protein</topology>
    </subcellularLocation>
</comment>
<dbReference type="GeneTree" id="ENSGT00940000158851"/>
<dbReference type="GO" id="GO:0005886">
    <property type="term" value="C:plasma membrane"/>
    <property type="evidence" value="ECO:0007669"/>
    <property type="project" value="TreeGrafter"/>
</dbReference>
<accession>A0A8C5PYP0</accession>
<dbReference type="CDD" id="cd03156">
    <property type="entry name" value="uroplakin_I_like_LEL"/>
    <property type="match status" value="1"/>
</dbReference>
<evidence type="ECO:0000256" key="3">
    <source>
        <dbReference type="ARBA" id="ARBA00022692"/>
    </source>
</evidence>
<comment type="subunit">
    <text evidence="8">Interacts with SLC19A2. Interacts with NTRK1/TRKA.</text>
</comment>
<keyword evidence="4 11" id="KW-1133">Transmembrane helix</keyword>
<reference evidence="12" key="2">
    <citation type="submission" date="2025-09" db="UniProtKB">
        <authorList>
            <consortium name="Ensembl"/>
        </authorList>
    </citation>
    <scope>IDENTIFICATION</scope>
</reference>
<evidence type="ECO:0000256" key="10">
    <source>
        <dbReference type="PIRSR" id="PIRSR002419-1"/>
    </source>
</evidence>
<dbReference type="Gene3D" id="1.10.1450.10">
    <property type="entry name" value="Tetraspanin"/>
    <property type="match status" value="1"/>
</dbReference>
<evidence type="ECO:0000256" key="5">
    <source>
        <dbReference type="ARBA" id="ARBA00023136"/>
    </source>
</evidence>
<keyword evidence="5 11" id="KW-0472">Membrane</keyword>
<dbReference type="PIRSF" id="PIRSF002419">
    <property type="entry name" value="Tetraspanin"/>
    <property type="match status" value="1"/>
</dbReference>
<feature type="transmembrane region" description="Helical" evidence="11">
    <location>
        <begin position="107"/>
        <end position="132"/>
    </location>
</feature>
<dbReference type="Pfam" id="PF00335">
    <property type="entry name" value="Tetraspanin"/>
    <property type="match status" value="1"/>
</dbReference>
<dbReference type="OrthoDB" id="6134317at2759"/>
<dbReference type="Ensembl" id="ENSLLET00000031124.1">
    <property type="protein sequence ID" value="ENSLLEP00000029966.1"/>
    <property type="gene ID" value="ENSLLEG00000019005.1"/>
</dbReference>
<dbReference type="SUPFAM" id="SSF48652">
    <property type="entry name" value="Tetraspanin"/>
    <property type="match status" value="1"/>
</dbReference>
<feature type="transmembrane region" description="Helical" evidence="11">
    <location>
        <begin position="231"/>
        <end position="255"/>
    </location>
</feature>
<dbReference type="PRINTS" id="PR00259">
    <property type="entry name" value="TMFOUR"/>
</dbReference>
<proteinExistence type="inferred from homology"/>
<keyword evidence="10" id="KW-1015">Disulfide bond</keyword>
<dbReference type="PANTHER" id="PTHR19282:SF216">
    <property type="entry name" value="TETRASPANIN-1"/>
    <property type="match status" value="1"/>
</dbReference>
<evidence type="ECO:0000256" key="4">
    <source>
        <dbReference type="ARBA" id="ARBA00022989"/>
    </source>
</evidence>
<reference evidence="12" key="1">
    <citation type="submission" date="2025-08" db="UniProtKB">
        <authorList>
            <consortium name="Ensembl"/>
        </authorList>
    </citation>
    <scope>IDENTIFICATION</scope>
</reference>
<evidence type="ECO:0000313" key="12">
    <source>
        <dbReference type="Ensembl" id="ENSLLEP00000029966.1"/>
    </source>
</evidence>
<evidence type="ECO:0000256" key="8">
    <source>
        <dbReference type="ARBA" id="ARBA00046464"/>
    </source>
</evidence>
<dbReference type="PROSITE" id="PS51257">
    <property type="entry name" value="PROKAR_LIPOPROTEIN"/>
    <property type="match status" value="1"/>
</dbReference>
<evidence type="ECO:0000256" key="9">
    <source>
        <dbReference type="ARBA" id="ARBA00054958"/>
    </source>
</evidence>
<feature type="transmembrane region" description="Helical" evidence="11">
    <location>
        <begin position="75"/>
        <end position="95"/>
    </location>
</feature>
<dbReference type="InterPro" id="IPR000301">
    <property type="entry name" value="Tetraspanin_animals"/>
</dbReference>
<dbReference type="InterPro" id="IPR008952">
    <property type="entry name" value="Tetraspanin_EC2_sf"/>
</dbReference>
<dbReference type="InterPro" id="IPR018503">
    <property type="entry name" value="Tetraspanin_CS"/>
</dbReference>
<name>A0A8C5PYP0_9ANUR</name>
<evidence type="ECO:0000256" key="6">
    <source>
        <dbReference type="ARBA" id="ARBA00023180"/>
    </source>
</evidence>
<dbReference type="Proteomes" id="UP000694569">
    <property type="component" value="Unplaced"/>
</dbReference>
<keyword evidence="6" id="KW-0325">Glycoprotein</keyword>
<organism evidence="12 13">
    <name type="scientific">Leptobrachium leishanense</name>
    <name type="common">Leishan spiny toad</name>
    <dbReference type="NCBI Taxonomy" id="445787"/>
    <lineage>
        <taxon>Eukaryota</taxon>
        <taxon>Metazoa</taxon>
        <taxon>Chordata</taxon>
        <taxon>Craniata</taxon>
        <taxon>Vertebrata</taxon>
        <taxon>Euteleostomi</taxon>
        <taxon>Amphibia</taxon>
        <taxon>Batrachia</taxon>
        <taxon>Anura</taxon>
        <taxon>Pelobatoidea</taxon>
        <taxon>Megophryidae</taxon>
        <taxon>Leptobrachium</taxon>
    </lineage>
</organism>
<evidence type="ECO:0000256" key="1">
    <source>
        <dbReference type="ARBA" id="ARBA00004155"/>
    </source>
</evidence>
<dbReference type="PANTHER" id="PTHR19282">
    <property type="entry name" value="TETRASPANIN"/>
    <property type="match status" value="1"/>
</dbReference>
<evidence type="ECO:0000256" key="2">
    <source>
        <dbReference type="ARBA" id="ARBA00006840"/>
    </source>
</evidence>
<dbReference type="InterPro" id="IPR018499">
    <property type="entry name" value="Tetraspanin/Peripherin"/>
</dbReference>
<dbReference type="AlphaFoldDB" id="A0A8C5PYP0"/>
<protein>
    <recommendedName>
        <fullName evidence="11">Tetraspanin</fullName>
    </recommendedName>
</protein>
<evidence type="ECO:0000313" key="13">
    <source>
        <dbReference type="Proteomes" id="UP000694569"/>
    </source>
</evidence>
<feature type="disulfide bond" evidence="10">
    <location>
        <begin position="171"/>
        <end position="217"/>
    </location>
</feature>
<dbReference type="PROSITE" id="PS00421">
    <property type="entry name" value="TM4_1"/>
    <property type="match status" value="1"/>
</dbReference>
<gene>
    <name evidence="12" type="primary">TSPAN1</name>
</gene>
<comment type="function">
    <text evidence="9">Structural component of specialized membrane microdomains known as tetraspanin-enriched microdomains (TERMs), which act as platforms for receptor clustering and signaling. Participates thereby in diverse biological functions such as cell signal transduction, adhesion, migration and protein trafficking. Regulates neuronal differentiation in response to NGF by facilitating NGF-mediated activation of NTRK1/TRKA receptor tyrosine kinase and subsequent downstream signaling pathways. Plays a role in the inhibition of TNFalpha-induced apoptosis. Mechanistically, inhibits the NF-kappa-B signaling pathway by blocking phosphorylation of CHUK. Also promotes the stability of the thiamine transporter 1/SLC19A2 in intestinal epithelial cells leading to an increase of thiamine uptake process.</text>
</comment>
<keyword evidence="13" id="KW-1185">Reference proteome</keyword>
<comment type="similarity">
    <text evidence="2 11">Belongs to the tetraspanin (TM4SF) family.</text>
</comment>
<feature type="transmembrane region" description="Helical" evidence="11">
    <location>
        <begin position="30"/>
        <end position="55"/>
    </location>
</feature>
<keyword evidence="3 11" id="KW-0812">Transmembrane</keyword>
<feature type="disulfide bond" evidence="10">
    <location>
        <begin position="172"/>
        <end position="197"/>
    </location>
</feature>
<sequence>MAALMGRGPKCCTMYPAIPVTMGCFTFIKVLMVIFNLLIFLGGGVLLGVGIWVTVDTNSFLRTFAALSAATASQFANVGFLLIALGALLVIIGFLGCCGAQKESKCLLIIFFTIVLIIFIAEIVGAVIVLVYSSNAQTWLGSLLKPVLEKEYGTNKEITNLWNATMTDVKCCGINGYTDFTNSVYRNNTGFYPTQCCNSTTSSCTPALAADFNVQGCFSHILKLIQDNAPIVGGVAAGICALELAAMIVSMYLYCHLDKEGKVH</sequence>
<keyword evidence="7" id="KW-0458">Lysosome</keyword>
<evidence type="ECO:0000256" key="7">
    <source>
        <dbReference type="ARBA" id="ARBA00023228"/>
    </source>
</evidence>
<evidence type="ECO:0000256" key="11">
    <source>
        <dbReference type="RuleBase" id="RU361218"/>
    </source>
</evidence>